<feature type="region of interest" description="Disordered" evidence="1">
    <location>
        <begin position="78"/>
        <end position="153"/>
    </location>
</feature>
<reference evidence="2 3" key="1">
    <citation type="submission" date="2018-12" db="EMBL/GenBank/DDBJ databases">
        <title>Draft genome sequence of Xylaria grammica IHI A82.</title>
        <authorList>
            <person name="Buettner E."/>
            <person name="Kellner H."/>
        </authorList>
    </citation>
    <scope>NUCLEOTIDE SEQUENCE [LARGE SCALE GENOMIC DNA]</scope>
    <source>
        <strain evidence="2 3">IHI A82</strain>
    </source>
</reference>
<protein>
    <recommendedName>
        <fullName evidence="4">Magnesium chelatase</fullName>
    </recommendedName>
</protein>
<feature type="compositionally biased region" description="Pro residues" evidence="1">
    <location>
        <begin position="80"/>
        <end position="90"/>
    </location>
</feature>
<evidence type="ECO:0008006" key="4">
    <source>
        <dbReference type="Google" id="ProtNLM"/>
    </source>
</evidence>
<dbReference type="PANTHER" id="PTHR11603:SF132">
    <property type="entry name" value="C2H2-TYPE DOMAIN-CONTAINING PROTEIN"/>
    <property type="match status" value="1"/>
</dbReference>
<feature type="compositionally biased region" description="Polar residues" evidence="1">
    <location>
        <begin position="113"/>
        <end position="126"/>
    </location>
</feature>
<comment type="caution">
    <text evidence="2">The sequence shown here is derived from an EMBL/GenBank/DDBJ whole genome shotgun (WGS) entry which is preliminary data.</text>
</comment>
<feature type="region of interest" description="Disordered" evidence="1">
    <location>
        <begin position="243"/>
        <end position="312"/>
    </location>
</feature>
<evidence type="ECO:0000256" key="1">
    <source>
        <dbReference type="SAM" id="MobiDB-lite"/>
    </source>
</evidence>
<dbReference type="PANTHER" id="PTHR11603">
    <property type="entry name" value="AAA FAMILY ATPASE"/>
    <property type="match status" value="1"/>
</dbReference>
<organism evidence="2 3">
    <name type="scientific">Xylaria grammica</name>
    <dbReference type="NCBI Taxonomy" id="363999"/>
    <lineage>
        <taxon>Eukaryota</taxon>
        <taxon>Fungi</taxon>
        <taxon>Dikarya</taxon>
        <taxon>Ascomycota</taxon>
        <taxon>Pezizomycotina</taxon>
        <taxon>Sordariomycetes</taxon>
        <taxon>Xylariomycetidae</taxon>
        <taxon>Xylariales</taxon>
        <taxon>Xylariaceae</taxon>
        <taxon>Xylaria</taxon>
    </lineage>
</organism>
<keyword evidence="3" id="KW-1185">Reference proteome</keyword>
<feature type="compositionally biased region" description="Pro residues" evidence="1">
    <location>
        <begin position="297"/>
        <end position="308"/>
    </location>
</feature>
<dbReference type="Gene3D" id="1.10.8.80">
    <property type="entry name" value="Magnesium chelatase subunit I, C-Terminal domain"/>
    <property type="match status" value="1"/>
</dbReference>
<dbReference type="Proteomes" id="UP000286045">
    <property type="component" value="Unassembled WGS sequence"/>
</dbReference>
<dbReference type="EMBL" id="RYZI01000002">
    <property type="protein sequence ID" value="RWA14975.1"/>
    <property type="molecule type" value="Genomic_DNA"/>
</dbReference>
<feature type="compositionally biased region" description="Low complexity" evidence="1">
    <location>
        <begin position="136"/>
        <end position="145"/>
    </location>
</feature>
<evidence type="ECO:0000313" key="3">
    <source>
        <dbReference type="Proteomes" id="UP000286045"/>
    </source>
</evidence>
<name>A0A439DKN1_9PEZI</name>
<evidence type="ECO:0000313" key="2">
    <source>
        <dbReference type="EMBL" id="RWA14975.1"/>
    </source>
</evidence>
<feature type="compositionally biased region" description="Acidic residues" evidence="1">
    <location>
        <begin position="243"/>
        <end position="253"/>
    </location>
</feature>
<sequence>MADEDLVHKVRELGDIDLAALLCLISREHCIISTDPEYLDDLTVELQLVASRTFGLRPAVVDCTPETTLDDFVTAIQLPQPQPTPAPRTPSPLHARGSESYFSPHPGSGSGGTRSHVNAHSQQHQHGTLRPPPSRSPSAIAASPSKTSLPSTTIQHQQIANIIVARNLDTAPKAVQIQCLELMRTRRIFTRTTVQACPKQFLLVAVLGSESAGQARLTKHLNDHFYISHWQDPEDGFAHIEEREDEREYEEDPIVGANIDDFDNSDRNREDRDEDTASQASSASVVRRTRNSKSPSTPIPTPTIPPRPSSGQHIATTDWAIQTPGHFQVIDNSHGSNSNSMSHNRFFTETDISTLSTLSLQAHVDIEVQRYQMNIIAFLRLHRAVMPGSVPPAATTHLRMLVCSLATLHGLDFATPELVQLAIRKIYTHRIMIVPAERERSMQWGSDLAAVNTLLEDMQPEDVVEDVLSMVDVPL</sequence>
<proteinExistence type="predicted"/>
<dbReference type="AlphaFoldDB" id="A0A439DKN1"/>
<gene>
    <name evidence="2" type="ORF">EKO27_g173</name>
</gene>
<accession>A0A439DKN1</accession>
<dbReference type="InterPro" id="IPR052041">
    <property type="entry name" value="Nucleic_acid_metab_PIN/TRAM"/>
</dbReference>